<dbReference type="EMBL" id="JBFRYC010000002">
    <property type="protein sequence ID" value="MEX1660605.1"/>
    <property type="molecule type" value="Genomic_DNA"/>
</dbReference>
<organism evidence="2 3">
    <name type="scientific">Thioclava arctica</name>
    <dbReference type="NCBI Taxonomy" id="3238301"/>
    <lineage>
        <taxon>Bacteria</taxon>
        <taxon>Pseudomonadati</taxon>
        <taxon>Pseudomonadota</taxon>
        <taxon>Alphaproteobacteria</taxon>
        <taxon>Rhodobacterales</taxon>
        <taxon>Paracoccaceae</taxon>
        <taxon>Thioclava</taxon>
    </lineage>
</organism>
<evidence type="ECO:0000313" key="3">
    <source>
        <dbReference type="Proteomes" id="UP001557465"/>
    </source>
</evidence>
<sequence length="393" mass="44830">MSKTLEQIAQQLHAANKKVQLIYAFNGTGKTRLSRAMKNEIAPKLEGEEAERSRNKILYYNAFTEDLFYWDNDPNGDAEPRLIIQPNSFTDWILEDEGKEPNISRIFQHYTNAALTPRFNQAYTRENPDGSKTEVKAFSEVTFSIQAGGDEETGNFKISKGEESTFIWSIFYSLLETVVAELNIPEPADRATDQFNALDYVFIDDPVSSLDENHLIELAVNLAELINTAPSQLKFVITTHSPLFYNVLHNELDLKKRPANQGCYLLERHADGGFTLNTKLGDANKSFSYHLHLRRILEEAIAQDKIERYHFTLLRNLYEKTAAFLGHNQWGDLLNTASGSKEAYVRTINTFSHSSLSTDQVRDPTPQEKQTVKFLLENLVNNYGFWKEDAQNG</sequence>
<evidence type="ECO:0000259" key="1">
    <source>
        <dbReference type="Pfam" id="PF13166"/>
    </source>
</evidence>
<dbReference type="InterPro" id="IPR026866">
    <property type="entry name" value="CR006_AAA"/>
</dbReference>
<evidence type="ECO:0000313" key="2">
    <source>
        <dbReference type="EMBL" id="MEX1660605.1"/>
    </source>
</evidence>
<name>A0ABV3THM9_9RHOB</name>
<dbReference type="RefSeq" id="WP_368390872.1">
    <property type="nucleotide sequence ID" value="NZ_JBFRYC010000002.1"/>
</dbReference>
<accession>A0ABV3THM9</accession>
<dbReference type="Proteomes" id="UP001557465">
    <property type="component" value="Unassembled WGS sequence"/>
</dbReference>
<dbReference type="Pfam" id="PF13166">
    <property type="entry name" value="AAA_13"/>
    <property type="match status" value="1"/>
</dbReference>
<reference evidence="2 3" key="1">
    <citation type="journal article" date="2011" name="Int. J. Syst. Evol. Microbiol.">
        <title>Zhongshania antarctica gen. nov., sp. nov. and Zhongshania guokunii sp. nov., gammaproteobacteria respectively isolated from coastal attached (fast) ice and surface seawater of the Antarctic.</title>
        <authorList>
            <person name="Li H.J."/>
            <person name="Zhang X.Y."/>
            <person name="Chen C.X."/>
            <person name="Zhang Y.J."/>
            <person name="Gao Z.M."/>
            <person name="Yu Y."/>
            <person name="Chen X.L."/>
            <person name="Chen B."/>
            <person name="Zhang Y.Z."/>
        </authorList>
    </citation>
    <scope>NUCLEOTIDE SEQUENCE [LARGE SCALE GENOMIC DNA]</scope>
    <source>
        <strain evidence="2 3">15-R06ZXC-3</strain>
    </source>
</reference>
<dbReference type="Gene3D" id="3.40.50.300">
    <property type="entry name" value="P-loop containing nucleotide triphosphate hydrolases"/>
    <property type="match status" value="1"/>
</dbReference>
<protein>
    <submittedName>
        <fullName evidence="2">AAA family ATPase</fullName>
    </submittedName>
</protein>
<feature type="domain" description="Protein CR006 P-loop" evidence="1">
    <location>
        <begin position="154"/>
        <end position="368"/>
    </location>
</feature>
<gene>
    <name evidence="2" type="ORF">AB4874_02935</name>
</gene>
<dbReference type="InterPro" id="IPR027417">
    <property type="entry name" value="P-loop_NTPase"/>
</dbReference>
<comment type="caution">
    <text evidence="2">The sequence shown here is derived from an EMBL/GenBank/DDBJ whole genome shotgun (WGS) entry which is preliminary data.</text>
</comment>
<proteinExistence type="predicted"/>
<dbReference type="SUPFAM" id="SSF52540">
    <property type="entry name" value="P-loop containing nucleoside triphosphate hydrolases"/>
    <property type="match status" value="1"/>
</dbReference>
<keyword evidence="3" id="KW-1185">Reference proteome</keyword>